<keyword evidence="4 5" id="KW-0472">Membrane</keyword>
<evidence type="ECO:0000256" key="2">
    <source>
        <dbReference type="ARBA" id="ARBA00022692"/>
    </source>
</evidence>
<feature type="transmembrane region" description="Helical" evidence="5">
    <location>
        <begin position="206"/>
        <end position="227"/>
    </location>
</feature>
<organism evidence="6 7">
    <name type="scientific">Marchantia polymorpha subsp. ruderalis</name>
    <dbReference type="NCBI Taxonomy" id="1480154"/>
    <lineage>
        <taxon>Eukaryota</taxon>
        <taxon>Viridiplantae</taxon>
        <taxon>Streptophyta</taxon>
        <taxon>Embryophyta</taxon>
        <taxon>Marchantiophyta</taxon>
        <taxon>Marchantiopsida</taxon>
        <taxon>Marchantiidae</taxon>
        <taxon>Marchantiales</taxon>
        <taxon>Marchantiaceae</taxon>
        <taxon>Marchantia</taxon>
    </lineage>
</organism>
<name>A0A176W2P4_MARPO</name>
<evidence type="ECO:0000256" key="3">
    <source>
        <dbReference type="ARBA" id="ARBA00022989"/>
    </source>
</evidence>
<feature type="transmembrane region" description="Helical" evidence="5">
    <location>
        <begin position="397"/>
        <end position="418"/>
    </location>
</feature>
<dbReference type="PANTHER" id="PTHR13285">
    <property type="entry name" value="ACYLTRANSFERASE"/>
    <property type="match status" value="1"/>
</dbReference>
<dbReference type="Proteomes" id="UP000077202">
    <property type="component" value="Unassembled WGS sequence"/>
</dbReference>
<gene>
    <name evidence="6" type="ORF">AXG93_2817s1330</name>
</gene>
<dbReference type="GO" id="GO:0016746">
    <property type="term" value="F:acyltransferase activity"/>
    <property type="evidence" value="ECO:0007669"/>
    <property type="project" value="TreeGrafter"/>
</dbReference>
<sequence length="471" mass="53657">MASSPESSVKKPTIGSGTGSGVWRKVELTVLFTYAGCFLATVLFKSMSVSTEYDSVSKAGWLWGLKQGWIMNRKVDLSDSQWRNFRSNLPVLAVVMGSFTAVGQILRSTFQLRRRGMSWFWLTLSLVYIVYLHGASVLFILAIALGNYYVVKCKLDMTTSSLVCCKVMLRLVSFGLDFHWAQLARISTTNWEEVALKDEDYNVVTYLAYLLFAPLYVAGPTISYNAFASQLDLPQKSESNSRVFIYGLRWILCMALMEFLTHFCYFNSLAISGVWQKLSPLEVFIVGYGVGGVETPENMLRCVNNCYDLEGFWKSWHASYNRWLVRYMYIPLGGNKWRMLNVWIIFTFVAVWHDLEWKLLSWAWVTCLLWVPELSIKHLMKTKPMQPFKTTHWYTECCAIAGAMNISGLMVANLVGFVVGPSGIWVLASLLFTVQTIPVLVGVFITFYVGSKIMFYKRELERASHGKIVTD</sequence>
<keyword evidence="3 5" id="KW-1133">Transmembrane helix</keyword>
<comment type="caution">
    <text evidence="6">The sequence shown here is derived from an EMBL/GenBank/DDBJ whole genome shotgun (WGS) entry which is preliminary data.</text>
</comment>
<feature type="transmembrane region" description="Helical" evidence="5">
    <location>
        <begin position="26"/>
        <end position="44"/>
    </location>
</feature>
<feature type="transmembrane region" description="Helical" evidence="5">
    <location>
        <begin position="126"/>
        <end position="151"/>
    </location>
</feature>
<dbReference type="EMBL" id="LVLJ01001921">
    <property type="protein sequence ID" value="OAE27328.1"/>
    <property type="molecule type" value="Genomic_DNA"/>
</dbReference>
<dbReference type="AlphaFoldDB" id="A0A176W2P4"/>
<dbReference type="InterPro" id="IPR004299">
    <property type="entry name" value="MBOAT_fam"/>
</dbReference>
<accession>A0A176W2P4</accession>
<evidence type="ECO:0000256" key="4">
    <source>
        <dbReference type="ARBA" id="ARBA00023136"/>
    </source>
</evidence>
<dbReference type="GO" id="GO:0005783">
    <property type="term" value="C:endoplasmic reticulum"/>
    <property type="evidence" value="ECO:0007669"/>
    <property type="project" value="TreeGrafter"/>
</dbReference>
<evidence type="ECO:0000256" key="1">
    <source>
        <dbReference type="ARBA" id="ARBA00004141"/>
    </source>
</evidence>
<comment type="subcellular location">
    <subcellularLocation>
        <location evidence="1">Membrane</location>
        <topology evidence="1">Multi-pass membrane protein</topology>
    </subcellularLocation>
</comment>
<dbReference type="GO" id="GO:0019432">
    <property type="term" value="P:triglyceride biosynthetic process"/>
    <property type="evidence" value="ECO:0007669"/>
    <property type="project" value="UniProtKB-ARBA"/>
</dbReference>
<feature type="transmembrane region" description="Helical" evidence="5">
    <location>
        <begin position="247"/>
        <end position="266"/>
    </location>
</feature>
<keyword evidence="2 5" id="KW-0812">Transmembrane</keyword>
<feature type="transmembrane region" description="Helical" evidence="5">
    <location>
        <begin position="337"/>
        <end position="353"/>
    </location>
</feature>
<evidence type="ECO:0000256" key="5">
    <source>
        <dbReference type="SAM" id="Phobius"/>
    </source>
</evidence>
<dbReference type="InterPro" id="IPR051085">
    <property type="entry name" value="MB_O-acyltransferase"/>
</dbReference>
<evidence type="ECO:0000313" key="6">
    <source>
        <dbReference type="EMBL" id="OAE27328.1"/>
    </source>
</evidence>
<dbReference type="Pfam" id="PF03062">
    <property type="entry name" value="MBOAT"/>
    <property type="match status" value="2"/>
</dbReference>
<keyword evidence="7" id="KW-1185">Reference proteome</keyword>
<reference evidence="6" key="1">
    <citation type="submission" date="2016-03" db="EMBL/GenBank/DDBJ databases">
        <title>Mechanisms controlling the formation of the plant cell surface in tip-growing cells are functionally conserved among land plants.</title>
        <authorList>
            <person name="Honkanen S."/>
            <person name="Jones V.A."/>
            <person name="Morieri G."/>
            <person name="Champion C."/>
            <person name="Hetherington A.J."/>
            <person name="Kelly S."/>
            <person name="Saint-Marcoux D."/>
            <person name="Proust H."/>
            <person name="Prescott H."/>
            <person name="Dolan L."/>
        </authorList>
    </citation>
    <scope>NUCLEOTIDE SEQUENCE [LARGE SCALE GENOMIC DNA]</scope>
    <source>
        <tissue evidence="6">Whole gametophyte</tissue>
    </source>
</reference>
<feature type="transmembrane region" description="Helical" evidence="5">
    <location>
        <begin position="359"/>
        <end position="376"/>
    </location>
</feature>
<dbReference type="GO" id="GO:0016020">
    <property type="term" value="C:membrane"/>
    <property type="evidence" value="ECO:0007669"/>
    <property type="project" value="UniProtKB-SubCell"/>
</dbReference>
<protein>
    <submittedName>
        <fullName evidence="6">Uncharacterized protein</fullName>
    </submittedName>
</protein>
<feature type="transmembrane region" description="Helical" evidence="5">
    <location>
        <begin position="424"/>
        <end position="449"/>
    </location>
</feature>
<feature type="transmembrane region" description="Helical" evidence="5">
    <location>
        <begin position="89"/>
        <end position="106"/>
    </location>
</feature>
<proteinExistence type="predicted"/>
<evidence type="ECO:0000313" key="7">
    <source>
        <dbReference type="Proteomes" id="UP000077202"/>
    </source>
</evidence>
<dbReference type="PANTHER" id="PTHR13285:SF18">
    <property type="entry name" value="PROTEIN-CYSTEINE N-PALMITOYLTRANSFERASE RASP"/>
    <property type="match status" value="1"/>
</dbReference>